<comment type="caution">
    <text evidence="1">The sequence shown here is derived from an EMBL/GenBank/DDBJ whole genome shotgun (WGS) entry which is preliminary data.</text>
</comment>
<dbReference type="OrthoDB" id="2990024at2759"/>
<accession>A0A8H7C9H8</accession>
<reference evidence="1" key="1">
    <citation type="submission" date="2020-05" db="EMBL/GenBank/DDBJ databases">
        <title>Mycena genomes resolve the evolution of fungal bioluminescence.</title>
        <authorList>
            <person name="Tsai I.J."/>
        </authorList>
    </citation>
    <scope>NUCLEOTIDE SEQUENCE</scope>
    <source>
        <strain evidence="1">CCC161011</strain>
    </source>
</reference>
<evidence type="ECO:0000313" key="1">
    <source>
        <dbReference type="EMBL" id="KAF7328946.1"/>
    </source>
</evidence>
<dbReference type="AlphaFoldDB" id="A0A8H7C9H8"/>
<proteinExistence type="predicted"/>
<dbReference type="EMBL" id="JACAZI010000034">
    <property type="protein sequence ID" value="KAF7328946.1"/>
    <property type="molecule type" value="Genomic_DNA"/>
</dbReference>
<protein>
    <submittedName>
        <fullName evidence="1">Uncharacterized protein</fullName>
    </submittedName>
</protein>
<evidence type="ECO:0000313" key="2">
    <source>
        <dbReference type="Proteomes" id="UP000620124"/>
    </source>
</evidence>
<organism evidence="1 2">
    <name type="scientific">Mycena venus</name>
    <dbReference type="NCBI Taxonomy" id="2733690"/>
    <lineage>
        <taxon>Eukaryota</taxon>
        <taxon>Fungi</taxon>
        <taxon>Dikarya</taxon>
        <taxon>Basidiomycota</taxon>
        <taxon>Agaricomycotina</taxon>
        <taxon>Agaricomycetes</taxon>
        <taxon>Agaricomycetidae</taxon>
        <taxon>Agaricales</taxon>
        <taxon>Marasmiineae</taxon>
        <taxon>Mycenaceae</taxon>
        <taxon>Mycena</taxon>
    </lineage>
</organism>
<dbReference type="Proteomes" id="UP000620124">
    <property type="component" value="Unassembled WGS sequence"/>
</dbReference>
<sequence>MSHTVEVTLSNQLSDGLAANPNCSMNVCNGSLHLRAGSVAWDPCNVDSCTSKPGNAGIYQSGASTSSIEGVVAYTLPGSSKSMLVIYFSNIKCRLLVLPDSTSITADTIDRVEKEDRRTAEGTVVLPGMSIGWEAKAESSLIGTSTQYIVTVRGVQV</sequence>
<name>A0A8H7C9H8_9AGAR</name>
<gene>
    <name evidence="1" type="ORF">MVEN_02524500</name>
</gene>
<keyword evidence="2" id="KW-1185">Reference proteome</keyword>